<dbReference type="RefSeq" id="WP_088621376.1">
    <property type="nucleotide sequence ID" value="NZ_CP022129.1"/>
</dbReference>
<dbReference type="EMBL" id="CP022129">
    <property type="protein sequence ID" value="ASF48514.1"/>
    <property type="molecule type" value="Genomic_DNA"/>
</dbReference>
<organism evidence="1 2">
    <name type="scientific">Methylovulum psychrotolerans</name>
    <dbReference type="NCBI Taxonomy" id="1704499"/>
    <lineage>
        <taxon>Bacteria</taxon>
        <taxon>Pseudomonadati</taxon>
        <taxon>Pseudomonadota</taxon>
        <taxon>Gammaproteobacteria</taxon>
        <taxon>Methylococcales</taxon>
        <taxon>Methylococcaceae</taxon>
        <taxon>Methylovulum</taxon>
    </lineage>
</organism>
<dbReference type="Proteomes" id="UP000197019">
    <property type="component" value="Chromosome"/>
</dbReference>
<proteinExistence type="predicted"/>
<protein>
    <submittedName>
        <fullName evidence="1">Uncharacterized protein</fullName>
    </submittedName>
</protein>
<gene>
    <name evidence="1" type="ORF">CEK71_22010</name>
</gene>
<reference evidence="1 2" key="1">
    <citation type="submission" date="2017-06" db="EMBL/GenBank/DDBJ databases">
        <title>Genome Sequencing of the methanotroph Methylovulum psychrotolerants str. HV10-M2 isolated from a high-altitude environment.</title>
        <authorList>
            <person name="Mateos-Rivera A."/>
        </authorList>
    </citation>
    <scope>NUCLEOTIDE SEQUENCE [LARGE SCALE GENOMIC DNA]</scope>
    <source>
        <strain evidence="1 2">HV10_M2</strain>
    </source>
</reference>
<evidence type="ECO:0000313" key="2">
    <source>
        <dbReference type="Proteomes" id="UP000197019"/>
    </source>
</evidence>
<dbReference type="KEGG" id="mpsy:CEK71_22010"/>
<dbReference type="AlphaFoldDB" id="A0A1Z4C4V4"/>
<keyword evidence="2" id="KW-1185">Reference proteome</keyword>
<evidence type="ECO:0000313" key="1">
    <source>
        <dbReference type="EMBL" id="ASF48514.1"/>
    </source>
</evidence>
<sequence length="219" mass="24707">MPQPTIPDKNVEKFCELLEEILLKKISKTSAIQLLQGSPLIFHNALLPIAGTAWRDLFREHSVASGLDVVVKPMLSLQFGEPDDEPDGQPAATVKMYQRFYLTGSVTWKGEGVVFAEHMGVWHICEAKSQQRIVQLNRNTFAIPPQDQISPIYFRERGKVGLYRYFVIACKNSFSDVLRSQLHSANPIQQHTLDMLGELFKSYGKDSCQVLGTTILVEK</sequence>
<accession>A0A1Z4C4V4</accession>
<name>A0A1Z4C4V4_9GAMM</name>